<evidence type="ECO:0000313" key="4">
    <source>
        <dbReference type="Proteomes" id="UP000242188"/>
    </source>
</evidence>
<proteinExistence type="predicted"/>
<dbReference type="AlphaFoldDB" id="A0A210QTT2"/>
<name>A0A210QTT2_MIZYE</name>
<organism evidence="3 4">
    <name type="scientific">Mizuhopecten yessoensis</name>
    <name type="common">Japanese scallop</name>
    <name type="synonym">Patinopecten yessoensis</name>
    <dbReference type="NCBI Taxonomy" id="6573"/>
    <lineage>
        <taxon>Eukaryota</taxon>
        <taxon>Metazoa</taxon>
        <taxon>Spiralia</taxon>
        <taxon>Lophotrochozoa</taxon>
        <taxon>Mollusca</taxon>
        <taxon>Bivalvia</taxon>
        <taxon>Autobranchia</taxon>
        <taxon>Pteriomorphia</taxon>
        <taxon>Pectinida</taxon>
        <taxon>Pectinoidea</taxon>
        <taxon>Pectinidae</taxon>
        <taxon>Mizuhopecten</taxon>
    </lineage>
</organism>
<feature type="compositionally biased region" description="Polar residues" evidence="1">
    <location>
        <begin position="74"/>
        <end position="87"/>
    </location>
</feature>
<evidence type="ECO:0000256" key="1">
    <source>
        <dbReference type="SAM" id="MobiDB-lite"/>
    </source>
</evidence>
<dbReference type="Proteomes" id="UP000242188">
    <property type="component" value="Unassembled WGS sequence"/>
</dbReference>
<gene>
    <name evidence="3" type="ORF">KP79_PYT13332</name>
</gene>
<feature type="region of interest" description="Disordered" evidence="1">
    <location>
        <begin position="69"/>
        <end position="89"/>
    </location>
</feature>
<protein>
    <submittedName>
        <fullName evidence="3">Uncharacterized protein</fullName>
    </submittedName>
</protein>
<evidence type="ECO:0000313" key="3">
    <source>
        <dbReference type="EMBL" id="OWF52120.1"/>
    </source>
</evidence>
<accession>A0A210QTT2</accession>
<evidence type="ECO:0000256" key="2">
    <source>
        <dbReference type="SAM" id="Phobius"/>
    </source>
</evidence>
<keyword evidence="2" id="KW-1133">Transmembrane helix</keyword>
<reference evidence="3 4" key="1">
    <citation type="journal article" date="2017" name="Nat. Ecol. Evol.">
        <title>Scallop genome provides insights into evolution of bilaterian karyotype and development.</title>
        <authorList>
            <person name="Wang S."/>
            <person name="Zhang J."/>
            <person name="Jiao W."/>
            <person name="Li J."/>
            <person name="Xun X."/>
            <person name="Sun Y."/>
            <person name="Guo X."/>
            <person name="Huan P."/>
            <person name="Dong B."/>
            <person name="Zhang L."/>
            <person name="Hu X."/>
            <person name="Sun X."/>
            <person name="Wang J."/>
            <person name="Zhao C."/>
            <person name="Wang Y."/>
            <person name="Wang D."/>
            <person name="Huang X."/>
            <person name="Wang R."/>
            <person name="Lv J."/>
            <person name="Li Y."/>
            <person name="Zhang Z."/>
            <person name="Liu B."/>
            <person name="Lu W."/>
            <person name="Hui Y."/>
            <person name="Liang J."/>
            <person name="Zhou Z."/>
            <person name="Hou R."/>
            <person name="Li X."/>
            <person name="Liu Y."/>
            <person name="Li H."/>
            <person name="Ning X."/>
            <person name="Lin Y."/>
            <person name="Zhao L."/>
            <person name="Xing Q."/>
            <person name="Dou J."/>
            <person name="Li Y."/>
            <person name="Mao J."/>
            <person name="Guo H."/>
            <person name="Dou H."/>
            <person name="Li T."/>
            <person name="Mu C."/>
            <person name="Jiang W."/>
            <person name="Fu Q."/>
            <person name="Fu X."/>
            <person name="Miao Y."/>
            <person name="Liu J."/>
            <person name="Yu Q."/>
            <person name="Li R."/>
            <person name="Liao H."/>
            <person name="Li X."/>
            <person name="Kong Y."/>
            <person name="Jiang Z."/>
            <person name="Chourrout D."/>
            <person name="Li R."/>
            <person name="Bao Z."/>
        </authorList>
    </citation>
    <scope>NUCLEOTIDE SEQUENCE [LARGE SCALE GENOMIC DNA]</scope>
    <source>
        <strain evidence="3 4">PY_sf001</strain>
    </source>
</reference>
<dbReference type="OrthoDB" id="6046730at2759"/>
<sequence>MTGTSSGGVCSGKGVYIKLSVLLLLSTTIYVYLYSSITMQTFVIGEVMKGTISDIQRWRDKMEGWVQMIGGSGSQSNNKDAKNTSFPDDNRDVMKIKVQKSKPDIGSVIKATNESKLLFVPHEKTRTPIHDSKSKGAGHKPEVLLTLFTSWPTKAEKYLCHNNTIRNWLQLKPLIHPVLFTNETLLAEEAMEKGWDVLPIRRAGRGVPILKHMYKDVIGRYSSSFYAFSNGDILYSNSLIDTLKAVLNSSQVSKGKPIMIVGRRTNVQDVTSEEASSGKSVQRTANIRGKIFTVWAEDYFITSTNYPWKDIPEVVIGRRAYDNWLVSNARKQKHVTIDATDTLVALHQTTKAGNQEGFKADNPEYNHNLLRRMYHQLHYGAGLTSCAEYYTRYHGNKNIQILKRAIPKSCFPV</sequence>
<feature type="transmembrane region" description="Helical" evidence="2">
    <location>
        <begin position="15"/>
        <end position="33"/>
    </location>
</feature>
<comment type="caution">
    <text evidence="3">The sequence shown here is derived from an EMBL/GenBank/DDBJ whole genome shotgun (WGS) entry which is preliminary data.</text>
</comment>
<keyword evidence="2" id="KW-0472">Membrane</keyword>
<keyword evidence="4" id="KW-1185">Reference proteome</keyword>
<keyword evidence="2" id="KW-0812">Transmembrane</keyword>
<dbReference type="EMBL" id="NEDP02001949">
    <property type="protein sequence ID" value="OWF52120.1"/>
    <property type="molecule type" value="Genomic_DNA"/>
</dbReference>